<sequence length="181" mass="19248">MRIALLTYSTKPRGGVVHTLALAEALARRGHDVDVWTLGRGGDRAFFREVDPAVRIRVVPFAARDDETVGERIVRSIVTMREAFAAARQAEAYGVVHAQDCISANAAGPCIRTIHHLDEFTTPELVRCHDAAVREPIARLCVSAAVAAEVEEGWGLVPTVISNGVDGARFRAAAGPAGAAG</sequence>
<dbReference type="RefSeq" id="WP_147361743.1">
    <property type="nucleotide sequence ID" value="NZ_QWEE01000319.1"/>
</dbReference>
<evidence type="ECO:0000256" key="1">
    <source>
        <dbReference type="ARBA" id="ARBA00022676"/>
    </source>
</evidence>
<protein>
    <submittedName>
        <fullName evidence="4">MSMEG_0565 family glycosyltransferase</fullName>
    </submittedName>
</protein>
<dbReference type="Gene3D" id="3.40.50.2000">
    <property type="entry name" value="Glycogen Phosphorylase B"/>
    <property type="match status" value="1"/>
</dbReference>
<evidence type="ECO:0000313" key="4">
    <source>
        <dbReference type="EMBL" id="RII89716.1"/>
    </source>
</evidence>
<dbReference type="InterPro" id="IPR028098">
    <property type="entry name" value="Glyco_trans_4-like_N"/>
</dbReference>
<keyword evidence="1" id="KW-0328">Glycosyltransferase</keyword>
<evidence type="ECO:0000259" key="3">
    <source>
        <dbReference type="Pfam" id="PF13439"/>
    </source>
</evidence>
<comment type="caution">
    <text evidence="4">The sequence shown here is derived from an EMBL/GenBank/DDBJ whole genome shotgun (WGS) entry which is preliminary data.</text>
</comment>
<feature type="non-terminal residue" evidence="4">
    <location>
        <position position="181"/>
    </location>
</feature>
<dbReference type="EMBL" id="QWEE01000319">
    <property type="protein sequence ID" value="RII89716.1"/>
    <property type="molecule type" value="Genomic_DNA"/>
</dbReference>
<organism evidence="4 5">
    <name type="scientific">Clavibacter californiensis</name>
    <dbReference type="NCBI Taxonomy" id="1401995"/>
    <lineage>
        <taxon>Bacteria</taxon>
        <taxon>Bacillati</taxon>
        <taxon>Actinomycetota</taxon>
        <taxon>Actinomycetes</taxon>
        <taxon>Micrococcales</taxon>
        <taxon>Microbacteriaceae</taxon>
        <taxon>Clavibacter</taxon>
    </lineage>
</organism>
<feature type="domain" description="Glycosyltransferase subfamily 4-like N-terminal" evidence="3">
    <location>
        <begin position="13"/>
        <end position="166"/>
    </location>
</feature>
<evidence type="ECO:0000256" key="2">
    <source>
        <dbReference type="ARBA" id="ARBA00022679"/>
    </source>
</evidence>
<evidence type="ECO:0000313" key="5">
    <source>
        <dbReference type="Proteomes" id="UP000265355"/>
    </source>
</evidence>
<keyword evidence="2" id="KW-0808">Transferase</keyword>
<accession>A0ABX9N2F1</accession>
<proteinExistence type="predicted"/>
<gene>
    <name evidence="4" type="ORF">DZF98_13475</name>
</gene>
<keyword evidence="5" id="KW-1185">Reference proteome</keyword>
<name>A0ABX9N2F1_9MICO</name>
<reference evidence="4 5" key="1">
    <citation type="submission" date="2018-08" db="EMBL/GenBank/DDBJ databases">
        <title>Genome Sequence of Clavibacter michiganensis Subspecies type strains, and the Atypical Peach-Colored Strains Isolated from Tomato.</title>
        <authorList>
            <person name="Osdaghi E."/>
            <person name="Portier P."/>
            <person name="Briand M."/>
            <person name="Jacques M.-A."/>
        </authorList>
    </citation>
    <scope>NUCLEOTIDE SEQUENCE [LARGE SCALE GENOMIC DNA]</scope>
    <source>
        <strain evidence="4 5">CFBP 8216</strain>
    </source>
</reference>
<dbReference type="Pfam" id="PF13439">
    <property type="entry name" value="Glyco_transf_4"/>
    <property type="match status" value="1"/>
</dbReference>
<dbReference type="Proteomes" id="UP000265355">
    <property type="component" value="Unassembled WGS sequence"/>
</dbReference>
<dbReference type="SUPFAM" id="SSF53756">
    <property type="entry name" value="UDP-Glycosyltransferase/glycogen phosphorylase"/>
    <property type="match status" value="1"/>
</dbReference>